<name>A0A7X1CBL6_9LIST</name>
<evidence type="ECO:0000313" key="2">
    <source>
        <dbReference type="Proteomes" id="UP000533953"/>
    </source>
</evidence>
<reference evidence="1 2" key="1">
    <citation type="submission" date="2020-03" db="EMBL/GenBank/DDBJ databases">
        <title>Soil Listeria distribution.</title>
        <authorList>
            <person name="Liao J."/>
            <person name="Wiedmann M."/>
        </authorList>
    </citation>
    <scope>NUCLEOTIDE SEQUENCE [LARGE SCALE GENOMIC DNA]</scope>
    <source>
        <strain evidence="1 2">FSL L7-1547</strain>
    </source>
</reference>
<organism evidence="1 2">
    <name type="scientific">Listeria booriae</name>
    <dbReference type="NCBI Taxonomy" id="1552123"/>
    <lineage>
        <taxon>Bacteria</taxon>
        <taxon>Bacillati</taxon>
        <taxon>Bacillota</taxon>
        <taxon>Bacilli</taxon>
        <taxon>Bacillales</taxon>
        <taxon>Listeriaceae</taxon>
        <taxon>Listeria</taxon>
    </lineage>
</organism>
<sequence length="70" mass="7925">MKKWLAIGIALSFILNGCSTEKTRKLKIKPSRSCSGKPEIQQISNKPSCIGKRFTKTQRKNSILTIKLLY</sequence>
<dbReference type="Proteomes" id="UP000533953">
    <property type="component" value="Unassembled WGS sequence"/>
</dbReference>
<dbReference type="EMBL" id="JAASTX010000007">
    <property type="protein sequence ID" value="MBC1491522.1"/>
    <property type="molecule type" value="Genomic_DNA"/>
</dbReference>
<comment type="caution">
    <text evidence="1">The sequence shown here is derived from an EMBL/GenBank/DDBJ whole genome shotgun (WGS) entry which is preliminary data.</text>
</comment>
<proteinExistence type="predicted"/>
<gene>
    <name evidence="1" type="ORF">HCI99_06760</name>
</gene>
<evidence type="ECO:0000313" key="1">
    <source>
        <dbReference type="EMBL" id="MBC1491522.1"/>
    </source>
</evidence>
<accession>A0A7X1CBL6</accession>
<protein>
    <submittedName>
        <fullName evidence="1">Uncharacterized protein</fullName>
    </submittedName>
</protein>
<dbReference type="RefSeq" id="WP_185427376.1">
    <property type="nucleotide sequence ID" value="NZ_JAARRI010000001.1"/>
</dbReference>
<dbReference type="AlphaFoldDB" id="A0A7X1CBL6"/>